<gene>
    <name evidence="1" type="ORF">NJB1907Z4_C34500</name>
</gene>
<evidence type="ECO:0000313" key="2">
    <source>
        <dbReference type="Proteomes" id="UP001058626"/>
    </source>
</evidence>
<dbReference type="EMBL" id="AP026367">
    <property type="protein sequence ID" value="BDN83235.1"/>
    <property type="molecule type" value="Genomic_DNA"/>
</dbReference>
<protein>
    <submittedName>
        <fullName evidence="1">Uncharacterized protein</fullName>
    </submittedName>
</protein>
<evidence type="ECO:0000313" key="1">
    <source>
        <dbReference type="EMBL" id="BDN83235.1"/>
    </source>
</evidence>
<sequence>MFITLDLSSGKLATMGPATGCGSRLDAAAQLSEDTLVRVGAHAPTQRRGGDYFTVTFAVKVHVGVLSLPTKLA</sequence>
<name>A0A9N7LP63_9MYCO</name>
<accession>A0A9N7LP63</accession>
<dbReference type="AlphaFoldDB" id="A0A9N7LP63"/>
<organism evidence="1 2">
    <name type="scientific">Mycobacterium pseudoshottsii</name>
    <dbReference type="NCBI Taxonomy" id="265949"/>
    <lineage>
        <taxon>Bacteria</taxon>
        <taxon>Bacillati</taxon>
        <taxon>Actinomycetota</taxon>
        <taxon>Actinomycetes</taxon>
        <taxon>Mycobacteriales</taxon>
        <taxon>Mycobacteriaceae</taxon>
        <taxon>Mycobacterium</taxon>
        <taxon>Mycobacterium ulcerans group</taxon>
    </lineage>
</organism>
<reference evidence="1" key="1">
    <citation type="submission" date="2022-06" db="EMBL/GenBank/DDBJ databases">
        <title>Complete genome sequence of Mycobacterium pseudoshottsii NJB1907-Z4.</title>
        <authorList>
            <person name="Komine T."/>
            <person name="Fukano H."/>
            <person name="Wada S."/>
        </authorList>
    </citation>
    <scope>NUCLEOTIDE SEQUENCE</scope>
    <source>
        <strain evidence="1">NJB1907-Z4</strain>
    </source>
</reference>
<proteinExistence type="predicted"/>
<keyword evidence="2" id="KW-1185">Reference proteome</keyword>
<dbReference type="Proteomes" id="UP001058626">
    <property type="component" value="Chromosome"/>
</dbReference>